<comment type="caution">
    <text evidence="6">The sequence shown here is derived from an EMBL/GenBank/DDBJ whole genome shotgun (WGS) entry which is preliminary data.</text>
</comment>
<evidence type="ECO:0000313" key="7">
    <source>
        <dbReference type="Proteomes" id="UP000252669"/>
    </source>
</evidence>
<evidence type="ECO:0000313" key="6">
    <source>
        <dbReference type="EMBL" id="RBQ29796.1"/>
    </source>
</evidence>
<evidence type="ECO:0000256" key="5">
    <source>
        <dbReference type="ARBA" id="ARBA00022918"/>
    </source>
</evidence>
<dbReference type="AlphaFoldDB" id="A0A366MU64"/>
<evidence type="ECO:0008006" key="8">
    <source>
        <dbReference type="Google" id="ProtNLM"/>
    </source>
</evidence>
<keyword evidence="2" id="KW-0548">Nucleotidyltransferase</keyword>
<dbReference type="OrthoDB" id="7055795at2"/>
<gene>
    <name evidence="6" type="ORF">CRU91_02370</name>
</gene>
<reference evidence="6 7" key="1">
    <citation type="submission" date="2017-10" db="EMBL/GenBank/DDBJ databases">
        <title>Genomics of the genus Arcobacter.</title>
        <authorList>
            <person name="Perez-Cataluna A."/>
            <person name="Figueras M.J."/>
        </authorList>
    </citation>
    <scope>NUCLEOTIDE SEQUENCE [LARGE SCALE GENOMIC DNA]</scope>
    <source>
        <strain evidence="6 7">CECT 9230</strain>
    </source>
</reference>
<keyword evidence="4" id="KW-0460">Magnesium</keyword>
<sequence>MNPYSCTLYNCKSLNKLKSYLNIEDDKYFKSLNANLSANPFKFFRKFEKNERELFRCNKRITQIHQRFIKLFKIEESEYLKSGIKKESHITNALAHKDSNFFLLVDIKGFYPSTTKAKIKKQLIMTYQQSSNVAEFISNAVTVPQEKANNKRALVTGSVLSQYFAYVINKKMFDELYKLSKHNDVIFTVYVDDISFSSKKVLTYKFHQQVYNIIKKYGYTVHNGKVYRGKINNKSKITGVQITKYGFRLLTKHKDKIKELKNKIDIKSKRSLLGMLNYAIQVNPKYRRYKNLFKNYEELN</sequence>
<dbReference type="GO" id="GO:0046872">
    <property type="term" value="F:metal ion binding"/>
    <property type="evidence" value="ECO:0007669"/>
    <property type="project" value="UniProtKB-KW"/>
</dbReference>
<evidence type="ECO:0000256" key="4">
    <source>
        <dbReference type="ARBA" id="ARBA00022842"/>
    </source>
</evidence>
<keyword evidence="7" id="KW-1185">Reference proteome</keyword>
<dbReference type="InterPro" id="IPR000123">
    <property type="entry name" value="Reverse_transcriptase_msDNA"/>
</dbReference>
<dbReference type="GO" id="GO:0003723">
    <property type="term" value="F:RNA binding"/>
    <property type="evidence" value="ECO:0007669"/>
    <property type="project" value="InterPro"/>
</dbReference>
<dbReference type="Proteomes" id="UP000252669">
    <property type="component" value="Unassembled WGS sequence"/>
</dbReference>
<proteinExistence type="predicted"/>
<protein>
    <recommendedName>
        <fullName evidence="8">RNA-directed DNA polymerase</fullName>
    </recommendedName>
</protein>
<dbReference type="PRINTS" id="PR00866">
    <property type="entry name" value="RNADNAPOLMS"/>
</dbReference>
<dbReference type="RefSeq" id="WP_113893008.1">
    <property type="nucleotide sequence ID" value="NZ_JANJGA010000004.1"/>
</dbReference>
<name>A0A366MU64_9BACT</name>
<dbReference type="EMBL" id="PDKB01000003">
    <property type="protein sequence ID" value="RBQ29796.1"/>
    <property type="molecule type" value="Genomic_DNA"/>
</dbReference>
<keyword evidence="1" id="KW-0808">Transferase</keyword>
<dbReference type="SUPFAM" id="SSF56672">
    <property type="entry name" value="DNA/RNA polymerases"/>
    <property type="match status" value="1"/>
</dbReference>
<evidence type="ECO:0000256" key="2">
    <source>
        <dbReference type="ARBA" id="ARBA00022695"/>
    </source>
</evidence>
<organism evidence="6 7">
    <name type="scientific">Aliarcobacter vitoriensis</name>
    <dbReference type="NCBI Taxonomy" id="2011099"/>
    <lineage>
        <taxon>Bacteria</taxon>
        <taxon>Pseudomonadati</taxon>
        <taxon>Campylobacterota</taxon>
        <taxon>Epsilonproteobacteria</taxon>
        <taxon>Campylobacterales</taxon>
        <taxon>Arcobacteraceae</taxon>
        <taxon>Aliarcobacter</taxon>
    </lineage>
</organism>
<keyword evidence="3" id="KW-0479">Metal-binding</keyword>
<accession>A0A366MU64</accession>
<dbReference type="GO" id="GO:0003964">
    <property type="term" value="F:RNA-directed DNA polymerase activity"/>
    <property type="evidence" value="ECO:0007669"/>
    <property type="project" value="UniProtKB-KW"/>
</dbReference>
<dbReference type="InterPro" id="IPR043502">
    <property type="entry name" value="DNA/RNA_pol_sf"/>
</dbReference>
<evidence type="ECO:0000256" key="3">
    <source>
        <dbReference type="ARBA" id="ARBA00022723"/>
    </source>
</evidence>
<keyword evidence="5" id="KW-0695">RNA-directed DNA polymerase</keyword>
<evidence type="ECO:0000256" key="1">
    <source>
        <dbReference type="ARBA" id="ARBA00022679"/>
    </source>
</evidence>